<dbReference type="Gene3D" id="1.20.140.90">
    <property type="entry name" value="Malonyl-CoA decarboxylase, oligemerization domain"/>
    <property type="match status" value="1"/>
</dbReference>
<evidence type="ECO:0000259" key="1">
    <source>
        <dbReference type="Pfam" id="PF05292"/>
    </source>
</evidence>
<dbReference type="GO" id="GO:2001294">
    <property type="term" value="P:malonyl-CoA catabolic process"/>
    <property type="evidence" value="ECO:0007669"/>
    <property type="project" value="TreeGrafter"/>
</dbReference>
<dbReference type="InterPro" id="IPR038917">
    <property type="entry name" value="Malonyl_CoA_deC"/>
</dbReference>
<dbReference type="GO" id="GO:0006633">
    <property type="term" value="P:fatty acid biosynthetic process"/>
    <property type="evidence" value="ECO:0007669"/>
    <property type="project" value="InterPro"/>
</dbReference>
<dbReference type="AlphaFoldDB" id="A0AAJ7L6I8"/>
<dbReference type="GO" id="GO:0005782">
    <property type="term" value="C:peroxisomal matrix"/>
    <property type="evidence" value="ECO:0007669"/>
    <property type="project" value="TreeGrafter"/>
</dbReference>
<dbReference type="FunFam" id="3.40.630.150:FF:000001">
    <property type="entry name" value="Malonyl-CoA decarboxylase, mitochondrial"/>
    <property type="match status" value="1"/>
</dbReference>
<dbReference type="PANTHER" id="PTHR28641:SF1">
    <property type="entry name" value="MALONYL-COA DECARBOXYLASE, MITOCHONDRIAL"/>
    <property type="match status" value="1"/>
</dbReference>
<dbReference type="GeneID" id="100900381"/>
<dbReference type="PANTHER" id="PTHR28641">
    <property type="match status" value="1"/>
</dbReference>
<feature type="domain" description="Malonyl-CoA decarboxylase C-terminal" evidence="1">
    <location>
        <begin position="173"/>
        <end position="452"/>
    </location>
</feature>
<dbReference type="Gene3D" id="3.40.630.150">
    <property type="entry name" value="Malonyl-CoA decarboxylase, catalytic domain"/>
    <property type="match status" value="1"/>
</dbReference>
<dbReference type="GO" id="GO:0050080">
    <property type="term" value="F:malonyl-CoA decarboxylase activity"/>
    <property type="evidence" value="ECO:0007669"/>
    <property type="project" value="InterPro"/>
</dbReference>
<dbReference type="Pfam" id="PF17408">
    <property type="entry name" value="MCD_N"/>
    <property type="match status" value="1"/>
</dbReference>
<organism evidence="3 4">
    <name type="scientific">Galendromus occidentalis</name>
    <name type="common">western predatory mite</name>
    <dbReference type="NCBI Taxonomy" id="34638"/>
    <lineage>
        <taxon>Eukaryota</taxon>
        <taxon>Metazoa</taxon>
        <taxon>Ecdysozoa</taxon>
        <taxon>Arthropoda</taxon>
        <taxon>Chelicerata</taxon>
        <taxon>Arachnida</taxon>
        <taxon>Acari</taxon>
        <taxon>Parasitiformes</taxon>
        <taxon>Mesostigmata</taxon>
        <taxon>Gamasina</taxon>
        <taxon>Phytoseioidea</taxon>
        <taxon>Phytoseiidae</taxon>
        <taxon>Typhlodrominae</taxon>
        <taxon>Galendromus</taxon>
    </lineage>
</organism>
<dbReference type="RefSeq" id="XP_018497245.2">
    <property type="nucleotide sequence ID" value="XM_018641729.2"/>
</dbReference>
<keyword evidence="3" id="KW-1185">Reference proteome</keyword>
<dbReference type="Pfam" id="PF05292">
    <property type="entry name" value="MCD"/>
    <property type="match status" value="1"/>
</dbReference>
<dbReference type="Proteomes" id="UP000694867">
    <property type="component" value="Unplaced"/>
</dbReference>
<protein>
    <submittedName>
        <fullName evidence="4">Malonyl-CoA decarboxylase, mitochondrial</fullName>
    </submittedName>
</protein>
<sequence>MLKNSLLLLKLSTQRPMDRLLSSSIERLLKDTLLPKDPRAPQNSQLVSELCRRYLTLSEDDQMIFMQKLATDFDVDRRSVCGAAQGYLDTFKNEDPKDIPIVRLEEKLRQALTPKYMDLFQQIGKVDGGVKFLVDLRGHMLDILAKNANSDLAGLRTMSNQLKELLSVWFSAGLMKVERITWQSSCQMLQKISEYEAVHPVRGWLDLKRRVGPYRRCFVFCHSTMPNEPIVVLHTALMQHVAESIKEIVQHQQSLESTSSLQAMALPSSMENLEEPSRINAAIFYSITSTQKGLQGIELGRYLIKNAVQDLQAEHPSLSTFSTLSPIPGFRDWILTCLAQASRKERSCPFTVDELETITEEEDAGEATAMLYEMIKSHLWYKNETLKERLKEPLMRLCAQYLFREKHRGFALNGVANFHLKNGATLWRINWMADTSLRGLNNSCSLMVNYRYFLDSMGLNSAQYCIKGDIDASSQVLAFAAEQMKLDVESSL</sequence>
<feature type="domain" description="Malonyl-CoA decarboxylase N-terminal" evidence="2">
    <location>
        <begin position="73"/>
        <end position="170"/>
    </location>
</feature>
<dbReference type="InterPro" id="IPR038351">
    <property type="entry name" value="MCD_N_sf"/>
</dbReference>
<proteinExistence type="predicted"/>
<dbReference type="KEGG" id="goe:100900381"/>
<evidence type="ECO:0000313" key="3">
    <source>
        <dbReference type="Proteomes" id="UP000694867"/>
    </source>
</evidence>
<dbReference type="InterPro" id="IPR035372">
    <property type="entry name" value="MCD_N"/>
</dbReference>
<dbReference type="GO" id="GO:0006085">
    <property type="term" value="P:acetyl-CoA biosynthetic process"/>
    <property type="evidence" value="ECO:0007669"/>
    <property type="project" value="TreeGrafter"/>
</dbReference>
<accession>A0AAJ7L6I8</accession>
<gene>
    <name evidence="4" type="primary">LOC100900381</name>
</gene>
<evidence type="ECO:0000313" key="4">
    <source>
        <dbReference type="RefSeq" id="XP_018497245.2"/>
    </source>
</evidence>
<dbReference type="InterPro" id="IPR042303">
    <property type="entry name" value="Malonyl_CoA_deC_C_sf"/>
</dbReference>
<name>A0AAJ7L6I8_9ACAR</name>
<dbReference type="InterPro" id="IPR007956">
    <property type="entry name" value="Malonyl_CoA_deC_C"/>
</dbReference>
<reference evidence="4" key="1">
    <citation type="submission" date="2025-08" db="UniProtKB">
        <authorList>
            <consortium name="RefSeq"/>
        </authorList>
    </citation>
    <scope>IDENTIFICATION</scope>
</reference>
<dbReference type="GO" id="GO:0005759">
    <property type="term" value="C:mitochondrial matrix"/>
    <property type="evidence" value="ECO:0007669"/>
    <property type="project" value="TreeGrafter"/>
</dbReference>
<evidence type="ECO:0000259" key="2">
    <source>
        <dbReference type="Pfam" id="PF17408"/>
    </source>
</evidence>